<evidence type="ECO:0000313" key="1">
    <source>
        <dbReference type="EMBL" id="RVW23015.1"/>
    </source>
</evidence>
<accession>A0A438CIM6</accession>
<protein>
    <submittedName>
        <fullName evidence="1">Uncharacterized protein</fullName>
    </submittedName>
</protein>
<comment type="caution">
    <text evidence="1">The sequence shown here is derived from an EMBL/GenBank/DDBJ whole genome shotgun (WGS) entry which is preliminary data.</text>
</comment>
<dbReference type="EMBL" id="QGNW01002210">
    <property type="protein sequence ID" value="RVW23015.1"/>
    <property type="molecule type" value="Genomic_DNA"/>
</dbReference>
<dbReference type="AlphaFoldDB" id="A0A438CIM6"/>
<proteinExistence type="predicted"/>
<dbReference type="Proteomes" id="UP000288805">
    <property type="component" value="Unassembled WGS sequence"/>
</dbReference>
<evidence type="ECO:0000313" key="2">
    <source>
        <dbReference type="Proteomes" id="UP000288805"/>
    </source>
</evidence>
<reference evidence="1 2" key="1">
    <citation type="journal article" date="2018" name="PLoS Genet.">
        <title>Population sequencing reveals clonal diversity and ancestral inbreeding in the grapevine cultivar Chardonnay.</title>
        <authorList>
            <person name="Roach M.J."/>
            <person name="Johnson D.L."/>
            <person name="Bohlmann J."/>
            <person name="van Vuuren H.J."/>
            <person name="Jones S.J."/>
            <person name="Pretorius I.S."/>
            <person name="Schmidt S.A."/>
            <person name="Borneman A.R."/>
        </authorList>
    </citation>
    <scope>NUCLEOTIDE SEQUENCE [LARGE SCALE GENOMIC DNA]</scope>
    <source>
        <strain evidence="2">cv. Chardonnay</strain>
        <tissue evidence="1">Leaf</tissue>
    </source>
</reference>
<sequence length="72" mass="8356">MGYNFRGSYSCIVAVKLEVLKSDLEIWNKDVFGNVSPWKETTFNEIGFWDSKEREGGLSHKVNEARRTAREE</sequence>
<organism evidence="1 2">
    <name type="scientific">Vitis vinifera</name>
    <name type="common">Grape</name>
    <dbReference type="NCBI Taxonomy" id="29760"/>
    <lineage>
        <taxon>Eukaryota</taxon>
        <taxon>Viridiplantae</taxon>
        <taxon>Streptophyta</taxon>
        <taxon>Embryophyta</taxon>
        <taxon>Tracheophyta</taxon>
        <taxon>Spermatophyta</taxon>
        <taxon>Magnoliopsida</taxon>
        <taxon>eudicotyledons</taxon>
        <taxon>Gunneridae</taxon>
        <taxon>Pentapetalae</taxon>
        <taxon>rosids</taxon>
        <taxon>Vitales</taxon>
        <taxon>Vitaceae</taxon>
        <taxon>Viteae</taxon>
        <taxon>Vitis</taxon>
    </lineage>
</organism>
<name>A0A438CIM6_VITVI</name>
<gene>
    <name evidence="1" type="ORF">CK203_105304</name>
</gene>